<organism evidence="1 2">
    <name type="scientific">Corallibacter vietnamensis</name>
    <dbReference type="NCBI Taxonomy" id="904130"/>
    <lineage>
        <taxon>Bacteria</taxon>
        <taxon>Pseudomonadati</taxon>
        <taxon>Bacteroidota</taxon>
        <taxon>Flavobacteriia</taxon>
        <taxon>Flavobacteriales</taxon>
        <taxon>Flavobacteriaceae</taxon>
        <taxon>Corallibacter</taxon>
    </lineage>
</organism>
<reference evidence="2" key="1">
    <citation type="journal article" date="2019" name="Int. J. Syst. Evol. Microbiol.">
        <title>The Global Catalogue of Microorganisms (GCM) 10K type strain sequencing project: providing services to taxonomists for standard genome sequencing and annotation.</title>
        <authorList>
            <consortium name="The Broad Institute Genomics Platform"/>
            <consortium name="The Broad Institute Genome Sequencing Center for Infectious Disease"/>
            <person name="Wu L."/>
            <person name="Ma J."/>
        </authorList>
    </citation>
    <scope>NUCLEOTIDE SEQUENCE [LARGE SCALE GENOMIC DNA]</scope>
    <source>
        <strain evidence="2">JCM 17525</strain>
    </source>
</reference>
<comment type="caution">
    <text evidence="1">The sequence shown here is derived from an EMBL/GenBank/DDBJ whole genome shotgun (WGS) entry which is preliminary data.</text>
</comment>
<dbReference type="PROSITE" id="PS51257">
    <property type="entry name" value="PROKAR_LIPOPROTEIN"/>
    <property type="match status" value="1"/>
</dbReference>
<sequence length="155" mass="18249">MKKYTKQIVGILILFLVISCALESKFSLPNDEKINPELIGEWYNLKDNDEKVTIIKHGEKTYKLLLQDKDKTDELISFSKTIKGFEIMNIKSEYKNSITNVFYGFKVKGNTLIFSEVNDKLRGKEFESESELLRFFEENISRKDFFINQTELIRK</sequence>
<dbReference type="RefSeq" id="WP_344731107.1">
    <property type="nucleotide sequence ID" value="NZ_BAABBI010000010.1"/>
</dbReference>
<proteinExistence type="predicted"/>
<evidence type="ECO:0008006" key="3">
    <source>
        <dbReference type="Google" id="ProtNLM"/>
    </source>
</evidence>
<accession>A0ABP7HFD5</accession>
<evidence type="ECO:0000313" key="2">
    <source>
        <dbReference type="Proteomes" id="UP001501456"/>
    </source>
</evidence>
<protein>
    <recommendedName>
        <fullName evidence="3">Lipocalin-like domain-containing protein</fullName>
    </recommendedName>
</protein>
<keyword evidence="2" id="KW-1185">Reference proteome</keyword>
<dbReference type="EMBL" id="BAABBI010000010">
    <property type="protein sequence ID" value="GAA3792975.1"/>
    <property type="molecule type" value="Genomic_DNA"/>
</dbReference>
<evidence type="ECO:0000313" key="1">
    <source>
        <dbReference type="EMBL" id="GAA3792975.1"/>
    </source>
</evidence>
<gene>
    <name evidence="1" type="ORF">GCM10022271_26520</name>
</gene>
<dbReference type="Proteomes" id="UP001501456">
    <property type="component" value="Unassembled WGS sequence"/>
</dbReference>
<name>A0ABP7HFD5_9FLAO</name>